<dbReference type="Pfam" id="PF13847">
    <property type="entry name" value="Methyltransf_31"/>
    <property type="match status" value="1"/>
</dbReference>
<dbReference type="PANTHER" id="PTHR43861">
    <property type="entry name" value="TRANS-ACONITATE 2-METHYLTRANSFERASE-RELATED"/>
    <property type="match status" value="1"/>
</dbReference>
<name>A0A2G9YZ21_9BACT</name>
<evidence type="ECO:0000313" key="2">
    <source>
        <dbReference type="EMBL" id="PIP24496.1"/>
    </source>
</evidence>
<dbReference type="InterPro" id="IPR025714">
    <property type="entry name" value="Methyltranfer_dom"/>
</dbReference>
<dbReference type="AlphaFoldDB" id="A0A2G9YZ21"/>
<dbReference type="EMBL" id="PCRQ01000014">
    <property type="protein sequence ID" value="PIP24496.1"/>
    <property type="molecule type" value="Genomic_DNA"/>
</dbReference>
<dbReference type="Proteomes" id="UP000229952">
    <property type="component" value="Unassembled WGS sequence"/>
</dbReference>
<reference evidence="2 3" key="1">
    <citation type="submission" date="2017-09" db="EMBL/GenBank/DDBJ databases">
        <title>Depth-based differentiation of microbial function through sediment-hosted aquifers and enrichment of novel symbionts in the deep terrestrial subsurface.</title>
        <authorList>
            <person name="Probst A.J."/>
            <person name="Ladd B."/>
            <person name="Jarett J.K."/>
            <person name="Geller-Mcgrath D.E."/>
            <person name="Sieber C.M."/>
            <person name="Emerson J.B."/>
            <person name="Anantharaman K."/>
            <person name="Thomas B.C."/>
            <person name="Malmstrom R."/>
            <person name="Stieglmeier M."/>
            <person name="Klingl A."/>
            <person name="Woyke T."/>
            <person name="Ryan C.M."/>
            <person name="Banfield J.F."/>
        </authorList>
    </citation>
    <scope>NUCLEOTIDE SEQUENCE [LARGE SCALE GENOMIC DNA]</scope>
    <source>
        <strain evidence="2">CG23_combo_of_CG06-09_8_20_14_all_37_18</strain>
    </source>
</reference>
<dbReference type="PANTHER" id="PTHR43861:SF6">
    <property type="entry name" value="METHYLTRANSFERASE TYPE 11"/>
    <property type="match status" value="1"/>
</dbReference>
<accession>A0A2G9YZ21</accession>
<dbReference type="Gene3D" id="3.40.50.150">
    <property type="entry name" value="Vaccinia Virus protein VP39"/>
    <property type="match status" value="1"/>
</dbReference>
<evidence type="ECO:0000313" key="3">
    <source>
        <dbReference type="Proteomes" id="UP000229952"/>
    </source>
</evidence>
<evidence type="ECO:0000259" key="1">
    <source>
        <dbReference type="Pfam" id="PF13847"/>
    </source>
</evidence>
<organism evidence="2 3">
    <name type="scientific">Candidatus Nealsonbacteria bacterium CG23_combo_of_CG06-09_8_20_14_all_37_18</name>
    <dbReference type="NCBI Taxonomy" id="1974720"/>
    <lineage>
        <taxon>Bacteria</taxon>
        <taxon>Candidatus Nealsoniibacteriota</taxon>
    </lineage>
</organism>
<dbReference type="SUPFAM" id="SSF53335">
    <property type="entry name" value="S-adenosyl-L-methionine-dependent methyltransferases"/>
    <property type="match status" value="1"/>
</dbReference>
<dbReference type="CDD" id="cd02440">
    <property type="entry name" value="AdoMet_MTases"/>
    <property type="match status" value="1"/>
</dbReference>
<dbReference type="InterPro" id="IPR029063">
    <property type="entry name" value="SAM-dependent_MTases_sf"/>
</dbReference>
<feature type="domain" description="Methyltransferase" evidence="1">
    <location>
        <begin position="34"/>
        <end position="141"/>
    </location>
</feature>
<gene>
    <name evidence="2" type="ORF">COX35_00290</name>
</gene>
<comment type="caution">
    <text evidence="2">The sequence shown here is derived from an EMBL/GenBank/DDBJ whole genome shotgun (WGS) entry which is preliminary data.</text>
</comment>
<sequence>MKKLKYEPLYASHKDFFGKKPGFLIGKFYHLFPKGGTYLDLGCGQGRDLFFMSKKGFPSFGIDNSKTAINQIKTELQNKKLKNVCVEFCNIEKFNFSSTLYDVINCSNTLQFFNKNDSNLIIKKIKNSISKNGFVLISLFTIDDPSYKNPNGKWSYFKKNELLEKFSEDFLIIHYFEGLVQDEAHGKFPPHKHGIANLIAQKI</sequence>
<proteinExistence type="predicted"/>
<protein>
    <recommendedName>
        <fullName evidence="1">Methyltransferase domain-containing protein</fullName>
    </recommendedName>
</protein>